<dbReference type="eggNOG" id="COG0438">
    <property type="taxonomic scope" value="Bacteria"/>
</dbReference>
<evidence type="ECO:0000313" key="4">
    <source>
        <dbReference type="EMBL" id="ADB53708.1"/>
    </source>
</evidence>
<dbReference type="PANTHER" id="PTHR12526:SF510">
    <property type="entry name" value="D-INOSITOL 3-PHOSPHATE GLYCOSYLTRANSFERASE"/>
    <property type="match status" value="1"/>
</dbReference>
<feature type="domain" description="Glycosyltransferase subfamily 4-like N-terminal" evidence="3">
    <location>
        <begin position="35"/>
        <end position="163"/>
    </location>
</feature>
<evidence type="ECO:0000256" key="2">
    <source>
        <dbReference type="ARBA" id="ARBA00022679"/>
    </source>
</evidence>
<keyword evidence="1" id="KW-0328">Glycosyltransferase</keyword>
<gene>
    <name evidence="4" type="ordered locus">Cwoe_5302</name>
</gene>
<dbReference type="GO" id="GO:0016757">
    <property type="term" value="F:glycosyltransferase activity"/>
    <property type="evidence" value="ECO:0007669"/>
    <property type="project" value="UniProtKB-KW"/>
</dbReference>
<sequence length="351" mass="36930">MAVAVAQVGPDPEGRGGMAAVTRGLLDSPLAERYRLTPIVTYRAGAPLRGLPVFARGLAQLVRWQRANPGGIVHVHSAVRGSLYRKALVVELARLLRNPVILHVHAGAGDIQDFVAGRRRLELRAFRATFARATRVVTVSAAGAVALQRAFGRDDIAVVPNAVPAVELPEPSANGRPGVLYLGGFEDPAKGGAVLVRAVPALLRAQADVEVMLAGPGEPPAALSALDGGRVRWLGWLDPEAKARAFAAAEVVTLPSISEGLPVALLEAMAHGRAIVASRVGGMPEVLEDGREALLVDPDDSDALADAIVALLRDPERRSTLGAAARARVSGLSEPAVTRQLDELYREVLTR</sequence>
<dbReference type="CAZy" id="GT4">
    <property type="family name" value="Glycosyltransferase Family 4"/>
</dbReference>
<dbReference type="CDD" id="cd03801">
    <property type="entry name" value="GT4_PimA-like"/>
    <property type="match status" value="1"/>
</dbReference>
<reference evidence="4 5" key="1">
    <citation type="journal article" date="2010" name="Stand. Genomic Sci.">
        <title>Complete genome sequence of Conexibacter woesei type strain (ID131577).</title>
        <authorList>
            <person name="Pukall R."/>
            <person name="Lapidus A."/>
            <person name="Glavina Del Rio T."/>
            <person name="Copeland A."/>
            <person name="Tice H."/>
            <person name="Cheng J.-F."/>
            <person name="Lucas S."/>
            <person name="Chen F."/>
            <person name="Nolan M."/>
            <person name="Bruce D."/>
            <person name="Goodwin L."/>
            <person name="Pitluck S."/>
            <person name="Mavromatis K."/>
            <person name="Ivanova N."/>
            <person name="Ovchinnikova G."/>
            <person name="Pati A."/>
            <person name="Chen A."/>
            <person name="Palaniappan K."/>
            <person name="Land M."/>
            <person name="Hauser L."/>
            <person name="Chang Y.-J."/>
            <person name="Jeffries C.D."/>
            <person name="Chain P."/>
            <person name="Meincke L."/>
            <person name="Sims D."/>
            <person name="Brettin T."/>
            <person name="Detter J.C."/>
            <person name="Rohde M."/>
            <person name="Goeker M."/>
            <person name="Bristow J."/>
            <person name="Eisen J.A."/>
            <person name="Markowitz V."/>
            <person name="Kyrpides N.C."/>
            <person name="Klenk H.-P."/>
            <person name="Hugenholtz P."/>
        </authorList>
    </citation>
    <scope>NUCLEOTIDE SEQUENCE [LARGE SCALE GENOMIC DNA]</scope>
    <source>
        <strain evidence="5">DSM 14684 / CIP 108061 / JCM 11494 / NBRC 100937 / ID131577</strain>
    </source>
</reference>
<name>D3FFB5_CONWI</name>
<keyword evidence="5" id="KW-1185">Reference proteome</keyword>
<reference evidence="5" key="2">
    <citation type="submission" date="2010-01" db="EMBL/GenBank/DDBJ databases">
        <title>The complete genome of Conexibacter woesei DSM 14684.</title>
        <authorList>
            <consortium name="US DOE Joint Genome Institute (JGI-PGF)"/>
            <person name="Lucas S."/>
            <person name="Copeland A."/>
            <person name="Lapidus A."/>
            <person name="Glavina del Rio T."/>
            <person name="Dalin E."/>
            <person name="Tice H."/>
            <person name="Bruce D."/>
            <person name="Goodwin L."/>
            <person name="Pitluck S."/>
            <person name="Kyrpides N."/>
            <person name="Mavromatis K."/>
            <person name="Ivanova N."/>
            <person name="Mikhailova N."/>
            <person name="Chertkov O."/>
            <person name="Brettin T."/>
            <person name="Detter J.C."/>
            <person name="Han C."/>
            <person name="Larimer F."/>
            <person name="Land M."/>
            <person name="Hauser L."/>
            <person name="Markowitz V."/>
            <person name="Cheng J.-F."/>
            <person name="Hugenholtz P."/>
            <person name="Woyke T."/>
            <person name="Wu D."/>
            <person name="Pukall R."/>
            <person name="Steenblock K."/>
            <person name="Schneider S."/>
            <person name="Klenk H.-P."/>
            <person name="Eisen J.A."/>
        </authorList>
    </citation>
    <scope>NUCLEOTIDE SEQUENCE [LARGE SCALE GENOMIC DNA]</scope>
    <source>
        <strain evidence="5">DSM 14684 / CIP 108061 / JCM 11494 / NBRC 100937 / ID131577</strain>
    </source>
</reference>
<evidence type="ECO:0000313" key="5">
    <source>
        <dbReference type="Proteomes" id="UP000008229"/>
    </source>
</evidence>
<keyword evidence="2 4" id="KW-0808">Transferase</keyword>
<protein>
    <submittedName>
        <fullName evidence="4">Glycosyl transferase group 1</fullName>
    </submittedName>
</protein>
<dbReference type="EMBL" id="CP001854">
    <property type="protein sequence ID" value="ADB53708.1"/>
    <property type="molecule type" value="Genomic_DNA"/>
</dbReference>
<evidence type="ECO:0000259" key="3">
    <source>
        <dbReference type="Pfam" id="PF13439"/>
    </source>
</evidence>
<dbReference type="Proteomes" id="UP000008229">
    <property type="component" value="Chromosome"/>
</dbReference>
<dbReference type="AlphaFoldDB" id="D3FFB5"/>
<dbReference type="SUPFAM" id="SSF53756">
    <property type="entry name" value="UDP-Glycosyltransferase/glycogen phosphorylase"/>
    <property type="match status" value="1"/>
</dbReference>
<dbReference type="Pfam" id="PF13439">
    <property type="entry name" value="Glyco_transf_4"/>
    <property type="match status" value="1"/>
</dbReference>
<proteinExistence type="predicted"/>
<dbReference type="HOGENOM" id="CLU_009583_14_0_11"/>
<dbReference type="Gene3D" id="3.40.50.2000">
    <property type="entry name" value="Glycogen Phosphorylase B"/>
    <property type="match status" value="2"/>
</dbReference>
<dbReference type="KEGG" id="cwo:Cwoe_5302"/>
<organism evidence="4 5">
    <name type="scientific">Conexibacter woesei (strain DSM 14684 / CCUG 47730 / CIP 108061 / JCM 11494 / NBRC 100937 / ID131577)</name>
    <dbReference type="NCBI Taxonomy" id="469383"/>
    <lineage>
        <taxon>Bacteria</taxon>
        <taxon>Bacillati</taxon>
        <taxon>Actinomycetota</taxon>
        <taxon>Thermoleophilia</taxon>
        <taxon>Solirubrobacterales</taxon>
        <taxon>Conexibacteraceae</taxon>
        <taxon>Conexibacter</taxon>
    </lineage>
</organism>
<dbReference type="Pfam" id="PF13692">
    <property type="entry name" value="Glyco_trans_1_4"/>
    <property type="match status" value="1"/>
</dbReference>
<dbReference type="PANTHER" id="PTHR12526">
    <property type="entry name" value="GLYCOSYLTRANSFERASE"/>
    <property type="match status" value="1"/>
</dbReference>
<evidence type="ECO:0000256" key="1">
    <source>
        <dbReference type="ARBA" id="ARBA00022676"/>
    </source>
</evidence>
<accession>D3FFB5</accession>
<dbReference type="InterPro" id="IPR028098">
    <property type="entry name" value="Glyco_trans_4-like_N"/>
</dbReference>
<dbReference type="STRING" id="469383.Cwoe_5302"/>